<dbReference type="InParanoid" id="A0A673YV43"/>
<feature type="domain" description="Reverse transcriptase" evidence="5">
    <location>
        <begin position="1"/>
        <end position="341"/>
    </location>
</feature>
<evidence type="ECO:0000256" key="3">
    <source>
        <dbReference type="ARBA" id="ARBA00022801"/>
    </source>
</evidence>
<dbReference type="Ensembl" id="ENSSTUT00000040363.1">
    <property type="protein sequence ID" value="ENSSTUP00000038621.1"/>
    <property type="gene ID" value="ENSSTUG00000016469.1"/>
</dbReference>
<evidence type="ECO:0000256" key="2">
    <source>
        <dbReference type="ARBA" id="ARBA00012180"/>
    </source>
</evidence>
<proteinExistence type="inferred from homology"/>
<dbReference type="GO" id="GO:0004523">
    <property type="term" value="F:RNA-DNA hybrid ribonuclease activity"/>
    <property type="evidence" value="ECO:0007669"/>
    <property type="project" value="UniProtKB-EC"/>
</dbReference>
<dbReference type="SUPFAM" id="SSF56672">
    <property type="entry name" value="DNA/RNA polymerases"/>
    <property type="match status" value="1"/>
</dbReference>
<feature type="domain" description="Peptidase A2" evidence="4">
    <location>
        <begin position="14"/>
        <end position="64"/>
    </location>
</feature>
<dbReference type="GO" id="GO:0004190">
    <property type="term" value="F:aspartic-type endopeptidase activity"/>
    <property type="evidence" value="ECO:0007669"/>
    <property type="project" value="InterPro"/>
</dbReference>
<evidence type="ECO:0000313" key="6">
    <source>
        <dbReference type="Ensembl" id="ENSSTUP00000038621.1"/>
    </source>
</evidence>
<dbReference type="PROSITE" id="PS50878">
    <property type="entry name" value="RT_POL"/>
    <property type="match status" value="1"/>
</dbReference>
<dbReference type="InterPro" id="IPR001995">
    <property type="entry name" value="Peptidase_A2_cat"/>
</dbReference>
<dbReference type="OMA" id="IYCTPDG"/>
<evidence type="ECO:0000259" key="4">
    <source>
        <dbReference type="PROSITE" id="PS50175"/>
    </source>
</evidence>
<dbReference type="PANTHER" id="PTHR33064">
    <property type="entry name" value="POL PROTEIN"/>
    <property type="match status" value="1"/>
</dbReference>
<protein>
    <recommendedName>
        <fullName evidence="2">ribonuclease H</fullName>
        <ecNumber evidence="2">3.1.26.4</ecNumber>
    </recommendedName>
</protein>
<dbReference type="InterPro" id="IPR021109">
    <property type="entry name" value="Peptidase_aspartic_dom_sf"/>
</dbReference>
<dbReference type="Gene3D" id="3.10.10.10">
    <property type="entry name" value="HIV Type 1 Reverse Transcriptase, subunit A, domain 1"/>
    <property type="match status" value="1"/>
</dbReference>
<name>A0A673YV43_SALTR</name>
<dbReference type="AlphaFoldDB" id="A0A673YV43"/>
<dbReference type="PANTHER" id="PTHR33064:SF37">
    <property type="entry name" value="RIBONUCLEASE H"/>
    <property type="match status" value="1"/>
</dbReference>
<dbReference type="Pfam" id="PF00078">
    <property type="entry name" value="RVT_1"/>
    <property type="match status" value="1"/>
</dbReference>
<dbReference type="EC" id="3.1.26.4" evidence="2"/>
<dbReference type="GeneTree" id="ENSGT00940000163417"/>
<dbReference type="InterPro" id="IPR000477">
    <property type="entry name" value="RT_dom"/>
</dbReference>
<dbReference type="InterPro" id="IPR018061">
    <property type="entry name" value="Retropepsins"/>
</dbReference>
<dbReference type="InterPro" id="IPR043502">
    <property type="entry name" value="DNA/RNA_pol_sf"/>
</dbReference>
<reference evidence="6" key="1">
    <citation type="submission" date="2025-08" db="UniProtKB">
        <authorList>
            <consortium name="Ensembl"/>
        </authorList>
    </citation>
    <scope>IDENTIFICATION</scope>
</reference>
<dbReference type="PROSITE" id="PS50175">
    <property type="entry name" value="ASP_PROT_RETROV"/>
    <property type="match status" value="1"/>
</dbReference>
<dbReference type="InterPro" id="IPR051320">
    <property type="entry name" value="Viral_Replic_Matur_Polypro"/>
</dbReference>
<evidence type="ECO:0000313" key="7">
    <source>
        <dbReference type="Proteomes" id="UP000472277"/>
    </source>
</evidence>
<dbReference type="Pfam" id="PF00077">
    <property type="entry name" value="RVP"/>
    <property type="match status" value="1"/>
</dbReference>
<keyword evidence="3" id="KW-0378">Hydrolase</keyword>
<reference evidence="6" key="2">
    <citation type="submission" date="2025-09" db="UniProtKB">
        <authorList>
            <consortium name="Ensembl"/>
        </authorList>
    </citation>
    <scope>IDENTIFICATION</scope>
</reference>
<dbReference type="InterPro" id="IPR043128">
    <property type="entry name" value="Rev_trsase/Diguanyl_cyclase"/>
</dbReference>
<dbReference type="SUPFAM" id="SSF50630">
    <property type="entry name" value="Acid proteases"/>
    <property type="match status" value="1"/>
</dbReference>
<dbReference type="GO" id="GO:0006508">
    <property type="term" value="P:proteolysis"/>
    <property type="evidence" value="ECO:0007669"/>
    <property type="project" value="InterPro"/>
</dbReference>
<organism evidence="6 7">
    <name type="scientific">Salmo trutta</name>
    <name type="common">Brown trout</name>
    <dbReference type="NCBI Taxonomy" id="8032"/>
    <lineage>
        <taxon>Eukaryota</taxon>
        <taxon>Metazoa</taxon>
        <taxon>Chordata</taxon>
        <taxon>Craniata</taxon>
        <taxon>Vertebrata</taxon>
        <taxon>Euteleostomi</taxon>
        <taxon>Actinopterygii</taxon>
        <taxon>Neopterygii</taxon>
        <taxon>Teleostei</taxon>
        <taxon>Protacanthopterygii</taxon>
        <taxon>Salmoniformes</taxon>
        <taxon>Salmonidae</taxon>
        <taxon>Salmoninae</taxon>
        <taxon>Salmo</taxon>
    </lineage>
</organism>
<evidence type="ECO:0000256" key="1">
    <source>
        <dbReference type="ARBA" id="ARBA00010879"/>
    </source>
</evidence>
<dbReference type="Proteomes" id="UP000472277">
    <property type="component" value="Chromosome 3"/>
</dbReference>
<keyword evidence="7" id="KW-1185">Reference proteome</keyword>
<accession>A0A673YV43</accession>
<sequence length="341" mass="37682">LGKPGQVVQASLSKSSVTVIGASGQPRNVYWTKALTLDFGDGGRITDLMLNSPETPVNLLGRDLLTTMNATLTFRGVRLTADIPWITGRNTIPEERDLKEVNSALWSSGGNELGRIRSAEPVIIKLKEGCARSRQKQYPMSPEGEEGIGETITDLLGGDMIFPCHSDCNTPILPVVEQEMAVVPDPSTILINIPAVSTYFSVVDLSGAFFSVPLAEESRHLFAFTSTGTQYSYNRLPQGYACSPSIFNRVLQAVLRDLEFPHRSTLVQYCRKDTLYLLTELCNKRHKVSKDKLQLWKEKVLFIGLNISHQEKHLSPERIEAILSTKPKSVKEMVSFLGCAG</sequence>
<comment type="similarity">
    <text evidence="1">Belongs to the beta type-B retroviral polymerase family. HERV class-II K(HML-2) pol subfamily.</text>
</comment>
<dbReference type="Gene3D" id="2.40.70.10">
    <property type="entry name" value="Acid Proteases"/>
    <property type="match status" value="1"/>
</dbReference>
<evidence type="ECO:0000259" key="5">
    <source>
        <dbReference type="PROSITE" id="PS50878"/>
    </source>
</evidence>
<dbReference type="Gene3D" id="3.30.70.270">
    <property type="match status" value="1"/>
</dbReference>